<dbReference type="SUPFAM" id="SSF48726">
    <property type="entry name" value="Immunoglobulin"/>
    <property type="match status" value="4"/>
</dbReference>
<dbReference type="GO" id="GO:0007166">
    <property type="term" value="P:cell surface receptor signaling pathway"/>
    <property type="evidence" value="ECO:0007669"/>
    <property type="project" value="UniProtKB-ARBA"/>
</dbReference>
<reference evidence="5" key="1">
    <citation type="submission" date="2020-11" db="EMBL/GenBank/DDBJ databases">
        <title>Gallus gallus (Chicken) genome, bGalGal1, GRCg7b, maternal haplotype autosomes + Z &amp; W.</title>
        <authorList>
            <person name="Warren W."/>
            <person name="Formenti G."/>
            <person name="Fedrigo O."/>
            <person name="Haase B."/>
            <person name="Mountcastle J."/>
            <person name="Balacco J."/>
            <person name="Tracey A."/>
            <person name="Schneider V."/>
            <person name="Okimoto R."/>
            <person name="Cheng H."/>
            <person name="Hawken R."/>
            <person name="Howe K."/>
            <person name="Jarvis E.D."/>
        </authorList>
    </citation>
    <scope>NUCLEOTIDE SEQUENCE [LARGE SCALE GENOMIC DNA]</scope>
    <source>
        <strain evidence="5">Broiler</strain>
    </source>
</reference>
<evidence type="ECO:0000313" key="6">
    <source>
        <dbReference type="Proteomes" id="UP000000539"/>
    </source>
</evidence>
<organism evidence="5 6">
    <name type="scientific">Gallus gallus</name>
    <name type="common">Chicken</name>
    <dbReference type="NCBI Taxonomy" id="9031"/>
    <lineage>
        <taxon>Eukaryota</taxon>
        <taxon>Metazoa</taxon>
        <taxon>Chordata</taxon>
        <taxon>Craniata</taxon>
        <taxon>Vertebrata</taxon>
        <taxon>Euteleostomi</taxon>
        <taxon>Archelosauria</taxon>
        <taxon>Archosauria</taxon>
        <taxon>Dinosauria</taxon>
        <taxon>Saurischia</taxon>
        <taxon>Theropoda</taxon>
        <taxon>Coelurosauria</taxon>
        <taxon>Aves</taxon>
        <taxon>Neognathae</taxon>
        <taxon>Galloanserae</taxon>
        <taxon>Galliformes</taxon>
        <taxon>Phasianidae</taxon>
        <taxon>Phasianinae</taxon>
        <taxon>Gallus</taxon>
    </lineage>
</organism>
<evidence type="ECO:0000259" key="4">
    <source>
        <dbReference type="PROSITE" id="PS50835"/>
    </source>
</evidence>
<feature type="region of interest" description="Disordered" evidence="3">
    <location>
        <begin position="400"/>
        <end position="419"/>
    </location>
</feature>
<dbReference type="InterPro" id="IPR013783">
    <property type="entry name" value="Ig-like_fold"/>
</dbReference>
<dbReference type="Gene3D" id="2.60.40.10">
    <property type="entry name" value="Immunoglobulins"/>
    <property type="match status" value="4"/>
</dbReference>
<evidence type="ECO:0000313" key="5">
    <source>
        <dbReference type="Ensembl" id="ENSGALP00010008338.1"/>
    </source>
</evidence>
<feature type="compositionally biased region" description="Polar residues" evidence="3">
    <location>
        <begin position="401"/>
        <end position="419"/>
    </location>
</feature>
<dbReference type="SMART" id="SM00409">
    <property type="entry name" value="IG"/>
    <property type="match status" value="4"/>
</dbReference>
<dbReference type="Pfam" id="PF13895">
    <property type="entry name" value="Ig_2"/>
    <property type="match status" value="2"/>
</dbReference>
<dbReference type="PANTHER" id="PTHR11738:SF186">
    <property type="entry name" value="OSTEOCLAST-ASSOCIATED IMMUNOGLOBULIN-LIKE RECEPTOR"/>
    <property type="match status" value="1"/>
</dbReference>
<reference evidence="5" key="3">
    <citation type="submission" date="2025-09" db="UniProtKB">
        <authorList>
            <consortium name="Ensembl"/>
        </authorList>
    </citation>
    <scope>IDENTIFICATION</scope>
    <source>
        <strain evidence="5">broiler</strain>
    </source>
</reference>
<protein>
    <recommendedName>
        <fullName evidence="4">Ig-like domain-containing protein</fullName>
    </recommendedName>
</protein>
<accession>A0A8V0XJJ2</accession>
<feature type="domain" description="Ig-like" evidence="4">
    <location>
        <begin position="23"/>
        <end position="110"/>
    </location>
</feature>
<proteinExistence type="predicted"/>
<evidence type="ECO:0000256" key="2">
    <source>
        <dbReference type="ARBA" id="ARBA00023319"/>
    </source>
</evidence>
<dbReference type="GO" id="GO:0002764">
    <property type="term" value="P:immune response-regulating signaling pathway"/>
    <property type="evidence" value="ECO:0000318"/>
    <property type="project" value="GO_Central"/>
</dbReference>
<keyword evidence="1" id="KW-1015">Disulfide bond</keyword>
<sequence>MTAALRPLPIFTAVSLSPRLPRPSLSLHPSQGVSLGGTVTLRCHLPRLAARVWLYQEGGWTYRYHKEKENNTAEFSFIKTTWEHAGMYRCQYQVLVLFGTSETSDPVQLVLTDHRYSPPNISMNQEKIVEVGTNVTIQCCNQGYGGIIFLHKDGHSAPVQHQDPHGGGTATFILVAVTPADSGTYRCSYHPKYRVLEPRGTSGKSDPVELVVTGEVPRPSLSLHPSQGVSLGDNVTLRCHLPWLAAWVWLYQEGGWPYKKGKKKDQDTAEFFISTLREHAGRYRCQYQVSWSEEASEKSDPVELVLTDLRYPPSSISLHPEQHVGTGTNVTIRCWNKDYGSTFLLHKDGSSDPLKHQNSSGGGTATFTLFGVTPADSGTYRCSLSPLALRLLVLTPLGTGNPNPAQNYTSGPTTPYGSP</sequence>
<dbReference type="InterPro" id="IPR050412">
    <property type="entry name" value="Ig-like_Receptors_ImmuneReg"/>
</dbReference>
<dbReference type="InterPro" id="IPR013151">
    <property type="entry name" value="Immunoglobulin_dom"/>
</dbReference>
<evidence type="ECO:0000256" key="1">
    <source>
        <dbReference type="ARBA" id="ARBA00023157"/>
    </source>
</evidence>
<dbReference type="Ensembl" id="ENSGALT00010014161.1">
    <property type="protein sequence ID" value="ENSGALP00010008338.1"/>
    <property type="gene ID" value="ENSGALG00010005910.1"/>
</dbReference>
<reference evidence="5" key="2">
    <citation type="submission" date="2025-08" db="UniProtKB">
        <authorList>
            <consortium name="Ensembl"/>
        </authorList>
    </citation>
    <scope>IDENTIFICATION</scope>
    <source>
        <strain evidence="5">broiler</strain>
    </source>
</reference>
<dbReference type="PROSITE" id="PS50835">
    <property type="entry name" value="IG_LIKE"/>
    <property type="match status" value="2"/>
</dbReference>
<evidence type="ECO:0000256" key="3">
    <source>
        <dbReference type="SAM" id="MobiDB-lite"/>
    </source>
</evidence>
<dbReference type="SMART" id="SM00408">
    <property type="entry name" value="IGc2"/>
    <property type="match status" value="4"/>
</dbReference>
<feature type="domain" description="Ig-like" evidence="4">
    <location>
        <begin position="313"/>
        <end position="385"/>
    </location>
</feature>
<keyword evidence="6" id="KW-1185">Reference proteome</keyword>
<keyword evidence="2" id="KW-0393">Immunoglobulin domain</keyword>
<dbReference type="InterPro" id="IPR003599">
    <property type="entry name" value="Ig_sub"/>
</dbReference>
<dbReference type="Pfam" id="PF00047">
    <property type="entry name" value="ig"/>
    <property type="match status" value="2"/>
</dbReference>
<dbReference type="InterPro" id="IPR007110">
    <property type="entry name" value="Ig-like_dom"/>
</dbReference>
<dbReference type="PANTHER" id="PTHR11738">
    <property type="entry name" value="MHC CLASS I NK CELL RECEPTOR"/>
    <property type="match status" value="1"/>
</dbReference>
<dbReference type="AlphaFoldDB" id="A0A8V0XJJ2"/>
<dbReference type="Proteomes" id="UP000000539">
    <property type="component" value="Chromosome 31"/>
</dbReference>
<name>A0A8V0XJJ2_CHICK</name>
<dbReference type="InterPro" id="IPR003598">
    <property type="entry name" value="Ig_sub2"/>
</dbReference>
<dbReference type="InterPro" id="IPR036179">
    <property type="entry name" value="Ig-like_dom_sf"/>
</dbReference>
<dbReference type="GeneTree" id="ENSGT01100000263478"/>
<dbReference type="GlyGen" id="A0A8V0XJJ2">
    <property type="glycosylation" value="2 sites"/>
</dbReference>